<name>A0A1R1X5X5_9FUNG</name>
<dbReference type="EMBL" id="LSSN01005194">
    <property type="protein sequence ID" value="OMJ10045.1"/>
    <property type="molecule type" value="Genomic_DNA"/>
</dbReference>
<feature type="non-terminal residue" evidence="1">
    <location>
        <position position="31"/>
    </location>
</feature>
<dbReference type="SUPFAM" id="SSF101152">
    <property type="entry name" value="Mob1/phocein"/>
    <property type="match status" value="1"/>
</dbReference>
<dbReference type="Proteomes" id="UP000187283">
    <property type="component" value="Unassembled WGS sequence"/>
</dbReference>
<evidence type="ECO:0000313" key="1">
    <source>
        <dbReference type="EMBL" id="OMJ10045.1"/>
    </source>
</evidence>
<dbReference type="AlphaFoldDB" id="A0A1R1X5X5"/>
<dbReference type="InterPro" id="IPR036703">
    <property type="entry name" value="MOB_kinase_act_sf"/>
</dbReference>
<dbReference type="STRING" id="133412.A0A1R1X5X5"/>
<reference evidence="1 2" key="1">
    <citation type="submission" date="2017-01" db="EMBL/GenBank/DDBJ databases">
        <authorList>
            <person name="Mah S.A."/>
            <person name="Swanson W.J."/>
            <person name="Moy G.W."/>
            <person name="Vacquier V.D."/>
        </authorList>
    </citation>
    <scope>NUCLEOTIDE SEQUENCE [LARGE SCALE GENOMIC DNA]</scope>
    <source>
        <strain evidence="1 2">GSMNP</strain>
    </source>
</reference>
<organism evidence="1 2">
    <name type="scientific">Smittium culicis</name>
    <dbReference type="NCBI Taxonomy" id="133412"/>
    <lineage>
        <taxon>Eukaryota</taxon>
        <taxon>Fungi</taxon>
        <taxon>Fungi incertae sedis</taxon>
        <taxon>Zoopagomycota</taxon>
        <taxon>Kickxellomycotina</taxon>
        <taxon>Harpellomycetes</taxon>
        <taxon>Harpellales</taxon>
        <taxon>Legeriomycetaceae</taxon>
        <taxon>Smittium</taxon>
    </lineage>
</organism>
<dbReference type="Gene3D" id="1.20.140.30">
    <property type="entry name" value="MOB kinase activator"/>
    <property type="match status" value="1"/>
</dbReference>
<gene>
    <name evidence="1" type="ORF">AYI70_g10560</name>
</gene>
<sequence length="31" mass="3335">MLAERTLGGDALKKAVALPEGENINEWIASH</sequence>
<proteinExistence type="predicted"/>
<protein>
    <submittedName>
        <fullName evidence="1">Uncharacterized protein</fullName>
    </submittedName>
</protein>
<evidence type="ECO:0000313" key="2">
    <source>
        <dbReference type="Proteomes" id="UP000187283"/>
    </source>
</evidence>
<comment type="caution">
    <text evidence="1">The sequence shown here is derived from an EMBL/GenBank/DDBJ whole genome shotgun (WGS) entry which is preliminary data.</text>
</comment>
<dbReference type="OrthoDB" id="5581628at2759"/>
<accession>A0A1R1X5X5</accession>
<keyword evidence="2" id="KW-1185">Reference proteome</keyword>